<dbReference type="Pfam" id="PF01965">
    <property type="entry name" value="DJ-1_PfpI"/>
    <property type="match status" value="1"/>
</dbReference>
<dbReference type="SUPFAM" id="SSF52317">
    <property type="entry name" value="Class I glutamine amidotransferase-like"/>
    <property type="match status" value="1"/>
</dbReference>
<evidence type="ECO:0000313" key="4">
    <source>
        <dbReference type="Proteomes" id="UP000539075"/>
    </source>
</evidence>
<dbReference type="AlphaFoldDB" id="A0A7W8FFQ1"/>
<evidence type="ECO:0000256" key="1">
    <source>
        <dbReference type="SAM" id="SignalP"/>
    </source>
</evidence>
<dbReference type="InterPro" id="IPR002818">
    <property type="entry name" value="DJ-1/PfpI"/>
</dbReference>
<feature type="signal peptide" evidence="1">
    <location>
        <begin position="1"/>
        <end position="25"/>
    </location>
</feature>
<dbReference type="InterPro" id="IPR029062">
    <property type="entry name" value="Class_I_gatase-like"/>
</dbReference>
<dbReference type="Gene3D" id="3.40.50.880">
    <property type="match status" value="1"/>
</dbReference>
<keyword evidence="1" id="KW-0732">Signal</keyword>
<dbReference type="RefSeq" id="WP_183718294.1">
    <property type="nucleotide sequence ID" value="NZ_JACHGO010000002.1"/>
</dbReference>
<organism evidence="3 4">
    <name type="scientific">Desulfovibrio intestinalis</name>
    <dbReference type="NCBI Taxonomy" id="58621"/>
    <lineage>
        <taxon>Bacteria</taxon>
        <taxon>Pseudomonadati</taxon>
        <taxon>Thermodesulfobacteriota</taxon>
        <taxon>Desulfovibrionia</taxon>
        <taxon>Desulfovibrionales</taxon>
        <taxon>Desulfovibrionaceae</taxon>
        <taxon>Desulfovibrio</taxon>
    </lineage>
</organism>
<evidence type="ECO:0000313" key="3">
    <source>
        <dbReference type="EMBL" id="MBB5142940.1"/>
    </source>
</evidence>
<dbReference type="PANTHER" id="PTHR43130:SF2">
    <property type="entry name" value="DJ-1_PFPI DOMAIN-CONTAINING PROTEIN"/>
    <property type="match status" value="1"/>
</dbReference>
<sequence>MTRRDFTVSMLSAAAAMSLPGNSMAKTDESMGISGSKPAAKLPHISFVLYEGMTALDLIGPAEVLAGAQFRVDYVWRDKEPVHAESQADKGLVLLPTATFADITDTDILCVPGTSDPYKQIMQKDMIEWLAAVGQKAQWVSSVCTGSFLLGAAGLLKGYKATTHWTLLDELAYFGAVPTNSRVVHDRNRVTGAGVTSGVDFGLVLLSLIAGQEAAQAKQLVLEYDPAPPFTSGSPKVAQPELVTAVKAQYKARIKEKMPYAQRSLEEAALRLGVAPQ</sequence>
<gene>
    <name evidence="3" type="ORF">HNQ38_001019</name>
</gene>
<feature type="chain" id="PRO_5030961067" evidence="1">
    <location>
        <begin position="26"/>
        <end position="277"/>
    </location>
</feature>
<dbReference type="Proteomes" id="UP000539075">
    <property type="component" value="Unassembled WGS sequence"/>
</dbReference>
<feature type="domain" description="DJ-1/PfpI" evidence="2">
    <location>
        <begin position="45"/>
        <end position="206"/>
    </location>
</feature>
<dbReference type="CDD" id="cd03139">
    <property type="entry name" value="GATase1_PfpI_2"/>
    <property type="match status" value="1"/>
</dbReference>
<dbReference type="GO" id="GO:0006355">
    <property type="term" value="P:regulation of DNA-templated transcription"/>
    <property type="evidence" value="ECO:0007669"/>
    <property type="project" value="TreeGrafter"/>
</dbReference>
<proteinExistence type="predicted"/>
<evidence type="ECO:0000259" key="2">
    <source>
        <dbReference type="Pfam" id="PF01965"/>
    </source>
</evidence>
<dbReference type="EMBL" id="JACHGO010000002">
    <property type="protein sequence ID" value="MBB5142940.1"/>
    <property type="molecule type" value="Genomic_DNA"/>
</dbReference>
<dbReference type="InterPro" id="IPR052158">
    <property type="entry name" value="INH-QAR"/>
</dbReference>
<comment type="caution">
    <text evidence="3">The sequence shown here is derived from an EMBL/GenBank/DDBJ whole genome shotgun (WGS) entry which is preliminary data.</text>
</comment>
<reference evidence="3 4" key="1">
    <citation type="submission" date="2020-08" db="EMBL/GenBank/DDBJ databases">
        <title>Genomic Encyclopedia of Type Strains, Phase IV (KMG-IV): sequencing the most valuable type-strain genomes for metagenomic binning, comparative biology and taxonomic classification.</title>
        <authorList>
            <person name="Goeker M."/>
        </authorList>
    </citation>
    <scope>NUCLEOTIDE SEQUENCE [LARGE SCALE GENOMIC DNA]</scope>
    <source>
        <strain evidence="3 4">DSM 11275</strain>
    </source>
</reference>
<keyword evidence="4" id="KW-1185">Reference proteome</keyword>
<accession>A0A7W8FFQ1</accession>
<name>A0A7W8FFQ1_9BACT</name>
<protein>
    <submittedName>
        <fullName evidence="3">Transcriptional regulator GlxA family with amidase domain</fullName>
    </submittedName>
</protein>
<dbReference type="PANTHER" id="PTHR43130">
    <property type="entry name" value="ARAC-FAMILY TRANSCRIPTIONAL REGULATOR"/>
    <property type="match status" value="1"/>
</dbReference>